<keyword evidence="3" id="KW-1185">Reference proteome</keyword>
<evidence type="ECO:0000313" key="3">
    <source>
        <dbReference type="Proteomes" id="UP000292927"/>
    </source>
</evidence>
<protein>
    <submittedName>
        <fullName evidence="2">Polyphosphate:AMP phosphotransferase</fullName>
    </submittedName>
</protein>
<accession>A0A4Q7NXL8</accession>
<dbReference type="InterPro" id="IPR022489">
    <property type="entry name" value="PolyP_AMP_Tfrase"/>
</dbReference>
<dbReference type="InterPro" id="IPR027417">
    <property type="entry name" value="P-loop_NTPase"/>
</dbReference>
<dbReference type="RefSeq" id="WP_130436438.1">
    <property type="nucleotide sequence ID" value="NZ_SGXF01000010.1"/>
</dbReference>
<feature type="domain" description="Polyphosphate kinase-2-related" evidence="1">
    <location>
        <begin position="273"/>
        <end position="495"/>
    </location>
</feature>
<organism evidence="2 3">
    <name type="scientific">Cuneatibacter caecimuris</name>
    <dbReference type="NCBI Taxonomy" id="1796618"/>
    <lineage>
        <taxon>Bacteria</taxon>
        <taxon>Bacillati</taxon>
        <taxon>Bacillota</taxon>
        <taxon>Clostridia</taxon>
        <taxon>Lachnospirales</taxon>
        <taxon>Lachnospiraceae</taxon>
        <taxon>Cuneatibacter</taxon>
    </lineage>
</organism>
<evidence type="ECO:0000259" key="1">
    <source>
        <dbReference type="Pfam" id="PF03976"/>
    </source>
</evidence>
<dbReference type="GO" id="GO:0043751">
    <property type="term" value="F:polyphosphate:AMP phosphotransferase activity"/>
    <property type="evidence" value="ECO:0007669"/>
    <property type="project" value="InterPro"/>
</dbReference>
<dbReference type="Proteomes" id="UP000292927">
    <property type="component" value="Unassembled WGS sequence"/>
</dbReference>
<comment type="caution">
    <text evidence="2">The sequence shown here is derived from an EMBL/GenBank/DDBJ whole genome shotgun (WGS) entry which is preliminary data.</text>
</comment>
<evidence type="ECO:0000313" key="2">
    <source>
        <dbReference type="EMBL" id="RZS92133.1"/>
    </source>
</evidence>
<dbReference type="AlphaFoldDB" id="A0A4Q7NXL8"/>
<dbReference type="NCBIfam" id="TIGR03708">
    <property type="entry name" value="poly_P_AMP_trns"/>
    <property type="match status" value="1"/>
</dbReference>
<dbReference type="OrthoDB" id="9775224at2"/>
<dbReference type="SUPFAM" id="SSF52540">
    <property type="entry name" value="P-loop containing nucleoside triphosphate hydrolases"/>
    <property type="match status" value="2"/>
</dbReference>
<reference evidence="2 3" key="1">
    <citation type="submission" date="2019-02" db="EMBL/GenBank/DDBJ databases">
        <title>Genomic Encyclopedia of Type Strains, Phase IV (KMG-IV): sequencing the most valuable type-strain genomes for metagenomic binning, comparative biology and taxonomic classification.</title>
        <authorList>
            <person name="Goeker M."/>
        </authorList>
    </citation>
    <scope>NUCLEOTIDE SEQUENCE [LARGE SCALE GENOMIC DNA]</scope>
    <source>
        <strain evidence="2 3">DSM 29486</strain>
    </source>
</reference>
<dbReference type="PANTHER" id="PTHR34383">
    <property type="entry name" value="POLYPHOSPHATE:AMP PHOSPHOTRANSFERASE-RELATED"/>
    <property type="match status" value="1"/>
</dbReference>
<dbReference type="GO" id="GO:0006797">
    <property type="term" value="P:polyphosphate metabolic process"/>
    <property type="evidence" value="ECO:0007669"/>
    <property type="project" value="InterPro"/>
</dbReference>
<name>A0A4Q7NXL8_9FIRM</name>
<dbReference type="EMBL" id="SGXF01000010">
    <property type="protein sequence ID" value="RZS92133.1"/>
    <property type="molecule type" value="Genomic_DNA"/>
</dbReference>
<proteinExistence type="predicted"/>
<feature type="domain" description="Polyphosphate kinase-2-related" evidence="1">
    <location>
        <begin position="12"/>
        <end position="233"/>
    </location>
</feature>
<dbReference type="InterPro" id="IPR022488">
    <property type="entry name" value="PPK2-related"/>
</dbReference>
<dbReference type="PANTHER" id="PTHR34383:SF3">
    <property type="entry name" value="POLYPHOSPHATE:AMP PHOSPHOTRANSFERASE"/>
    <property type="match status" value="1"/>
</dbReference>
<gene>
    <name evidence="2" type="ORF">EV209_3256</name>
</gene>
<sequence length="497" mass="58652">MLEKIDLSKKMGKKDFKERMEVLDPELGRLQRACKEKGIPVIIVFEGFGASGKGTMINRLIEPLDPRGFKVYTTQSETLEEHYRPFLWRFWNMMPEKGRISVLDRSWYRILLNDRFDKKTTEKQLGYAFDEIVSFEKLLTDDGVVIIKFFLHISQKEQAKRFKALLDSKETAWRVTEDDKKRNKHFDEFLRINEEMLQKTDRDNAPWHVIEAQDREYAAAKVVSTVVNCLQEAIRAKERRDALPKLPPEESAQIRQDPYRTSALAGVNLNKALDKEEYKARLRDLQARISVLHNEVYKRRIPVILAFEGWDAGGKGGAIKRLTQAMDPRGYEVHPVSAPNDIEKAHHYLWRFWTALPKAGHIAIFDRSWYGRVMVERIEGFCTEEEWRRAYKEINAMEESWANDGAVVLKFWMQIDKEEQERRFKERQENPDKQWKITEEDWRNRAKWDAYEVAVDEMLVHTSTTYAPWIIVEANDKYYARIKVLETVVSAIEKRLK</sequence>
<dbReference type="Pfam" id="PF03976">
    <property type="entry name" value="PPK2"/>
    <property type="match status" value="2"/>
</dbReference>
<dbReference type="Gene3D" id="3.40.50.300">
    <property type="entry name" value="P-loop containing nucleotide triphosphate hydrolases"/>
    <property type="match status" value="2"/>
</dbReference>
<keyword evidence="2" id="KW-0808">Transferase</keyword>